<feature type="chain" id="PRO_5044976417" description="Carboxylic ester hydrolase" evidence="6">
    <location>
        <begin position="23"/>
        <end position="617"/>
    </location>
</feature>
<protein>
    <recommendedName>
        <fullName evidence="6">Carboxylic ester hydrolase</fullName>
        <ecNumber evidence="6">3.1.1.-</ecNumber>
    </recommendedName>
</protein>
<evidence type="ECO:0000256" key="2">
    <source>
        <dbReference type="ARBA" id="ARBA00022487"/>
    </source>
</evidence>
<organism evidence="8 9">
    <name type="scientific">Diabrotica virgifera virgifera</name>
    <name type="common">western corn rootworm</name>
    <dbReference type="NCBI Taxonomy" id="50390"/>
    <lineage>
        <taxon>Eukaryota</taxon>
        <taxon>Metazoa</taxon>
        <taxon>Ecdysozoa</taxon>
        <taxon>Arthropoda</taxon>
        <taxon>Hexapoda</taxon>
        <taxon>Insecta</taxon>
        <taxon>Pterygota</taxon>
        <taxon>Neoptera</taxon>
        <taxon>Endopterygota</taxon>
        <taxon>Coleoptera</taxon>
        <taxon>Polyphaga</taxon>
        <taxon>Cucujiformia</taxon>
        <taxon>Chrysomeloidea</taxon>
        <taxon>Chrysomelidae</taxon>
        <taxon>Galerucinae</taxon>
        <taxon>Diabroticina</taxon>
        <taxon>Diabroticites</taxon>
        <taxon>Diabrotica</taxon>
    </lineage>
</organism>
<dbReference type="InterPro" id="IPR029058">
    <property type="entry name" value="AB_hydrolase_fold"/>
</dbReference>
<keyword evidence="6" id="KW-0732">Signal</keyword>
<sequence length="617" mass="69004">MMLARTIFVLSLTSIFFTFNLGVEGTVCVDQFDPKDAGVCHKGVNNGDSDKCKSTNAHLQSDINNIRSWFRRLGRTLGIVPRQTIEMDQSIVQTTEGKLRGCIRHTFDGEEFYGFLGIPYIKPALGDLRFKAPQPPEPWTGIRDATKVGSPVFHKETFTKSFLGGEDGVNLNVYTKKPIPQGSKLNPVMVYIHGGGYVEGRNGPDMFGPEYLLTEDVVLVVINYRLGILGFLSLEDPSLKIYGNAGLKDQVAALKWVKRNIKNFGGDPDNVTIFGQSAGAAAVEYLVASPAAKGLFHRAIFQSGSVGSFWASGQRFSKGLLQFLEKGNLSDTQALEYFKSLSVRELYDIMTKYTKSVPSRTLGLLGPIEEIPNDTAFITKHPLQHIISGDYNKVPIMMGYTSNEVICLSSELMEDQGKAFVDNFDIEFILNAMIGIEKGSETSKKYVQRIQEIYKMPNGEINKYLVLSDLFFVTGAVGCAKHHAATSGKPVYLYRMSLDAGLNMFKRLAHLDDLPGVSHFDDIGYIFKNAGFPSPKNGTIEEISVRRFVKLWTNFAKYGNPTPKESELGIIWKPLEPKQDYLFDIDRQLSLLTEIEPERMKLWREIFQLNPMLKNLL</sequence>
<dbReference type="EnsemblMetazoa" id="XM_050659462.1">
    <property type="protein sequence ID" value="XP_050515419.1"/>
    <property type="gene ID" value="LOC114335583"/>
</dbReference>
<dbReference type="PANTHER" id="PTHR43142">
    <property type="entry name" value="CARBOXYLIC ESTER HYDROLASE"/>
    <property type="match status" value="1"/>
</dbReference>
<evidence type="ECO:0000259" key="7">
    <source>
        <dbReference type="Pfam" id="PF00135"/>
    </source>
</evidence>
<dbReference type="PROSITE" id="PS00122">
    <property type="entry name" value="CARBOXYLESTERASE_B_1"/>
    <property type="match status" value="1"/>
</dbReference>
<keyword evidence="4" id="KW-1015">Disulfide bond</keyword>
<dbReference type="InterPro" id="IPR019826">
    <property type="entry name" value="Carboxylesterase_B_AS"/>
</dbReference>
<keyword evidence="2" id="KW-0719">Serine esterase</keyword>
<feature type="signal peptide" evidence="6">
    <location>
        <begin position="1"/>
        <end position="22"/>
    </location>
</feature>
<dbReference type="SUPFAM" id="SSF53474">
    <property type="entry name" value="alpha/beta-Hydrolases"/>
    <property type="match status" value="1"/>
</dbReference>
<evidence type="ECO:0000256" key="1">
    <source>
        <dbReference type="ARBA" id="ARBA00005964"/>
    </source>
</evidence>
<evidence type="ECO:0000256" key="4">
    <source>
        <dbReference type="ARBA" id="ARBA00023157"/>
    </source>
</evidence>
<proteinExistence type="inferred from homology"/>
<evidence type="ECO:0000313" key="8">
    <source>
        <dbReference type="EnsemblMetazoa" id="XP_050515419.1"/>
    </source>
</evidence>
<dbReference type="RefSeq" id="XP_050515419.1">
    <property type="nucleotide sequence ID" value="XM_050659462.1"/>
</dbReference>
<dbReference type="PANTHER" id="PTHR43142:SF1">
    <property type="entry name" value="CARBOXYLIC ESTER HYDROLASE"/>
    <property type="match status" value="1"/>
</dbReference>
<dbReference type="Gene3D" id="3.40.50.1820">
    <property type="entry name" value="alpha/beta hydrolase"/>
    <property type="match status" value="1"/>
</dbReference>
<evidence type="ECO:0000256" key="3">
    <source>
        <dbReference type="ARBA" id="ARBA00022801"/>
    </source>
</evidence>
<dbReference type="Pfam" id="PF00135">
    <property type="entry name" value="COesterase"/>
    <property type="match status" value="1"/>
</dbReference>
<dbReference type="EC" id="3.1.1.-" evidence="6"/>
<evidence type="ECO:0000313" key="9">
    <source>
        <dbReference type="Proteomes" id="UP001652700"/>
    </source>
</evidence>
<dbReference type="Proteomes" id="UP001652700">
    <property type="component" value="Unplaced"/>
</dbReference>
<comment type="similarity">
    <text evidence="1 6">Belongs to the type-B carboxylesterase/lipase family.</text>
</comment>
<reference evidence="8" key="1">
    <citation type="submission" date="2025-05" db="UniProtKB">
        <authorList>
            <consortium name="EnsemblMetazoa"/>
        </authorList>
    </citation>
    <scope>IDENTIFICATION</scope>
</reference>
<evidence type="ECO:0000256" key="6">
    <source>
        <dbReference type="RuleBase" id="RU361235"/>
    </source>
</evidence>
<evidence type="ECO:0000256" key="5">
    <source>
        <dbReference type="ARBA" id="ARBA00023180"/>
    </source>
</evidence>
<dbReference type="InterPro" id="IPR002018">
    <property type="entry name" value="CarbesteraseB"/>
</dbReference>
<dbReference type="GeneID" id="114335583"/>
<keyword evidence="5" id="KW-0325">Glycoprotein</keyword>
<name>A0ABM5KZ06_DIAVI</name>
<keyword evidence="3 6" id="KW-0378">Hydrolase</keyword>
<keyword evidence="9" id="KW-1185">Reference proteome</keyword>
<feature type="domain" description="Carboxylesterase type B" evidence="7">
    <location>
        <begin position="89"/>
        <end position="603"/>
    </location>
</feature>
<accession>A0ABM5KZ06</accession>